<proteinExistence type="predicted"/>
<dbReference type="OrthoDB" id="4033941at2759"/>
<reference evidence="1 2" key="1">
    <citation type="submission" date="2017-04" db="EMBL/GenBank/DDBJ databases">
        <authorList>
            <person name="Afonso C.L."/>
            <person name="Miller P.J."/>
            <person name="Scott M.A."/>
            <person name="Spackman E."/>
            <person name="Goraichik I."/>
            <person name="Dimitrov K.M."/>
            <person name="Suarez D.L."/>
            <person name="Swayne D.E."/>
        </authorList>
    </citation>
    <scope>NUCLEOTIDE SEQUENCE [LARGE SCALE GENOMIC DNA]</scope>
</reference>
<name>A0A1X7RAJ1_9SACH</name>
<protein>
    <submittedName>
        <fullName evidence="1">Similar to Saccharomyces cerevisiae YGR030C POP6 Subunit of both RNase MRP and nuclear RNase P</fullName>
    </submittedName>
</protein>
<keyword evidence="2" id="KW-1185">Reference proteome</keyword>
<dbReference type="AlphaFoldDB" id="A0A1X7RAJ1"/>
<accession>A0A1X7RAJ1</accession>
<dbReference type="STRING" id="1789683.A0A1X7RAJ1"/>
<dbReference type="EMBL" id="FXLY01000012">
    <property type="protein sequence ID" value="SMN22480.1"/>
    <property type="molecule type" value="Genomic_DNA"/>
</dbReference>
<evidence type="ECO:0000313" key="1">
    <source>
        <dbReference type="EMBL" id="SMN22480.1"/>
    </source>
</evidence>
<evidence type="ECO:0000313" key="2">
    <source>
        <dbReference type="Proteomes" id="UP000196158"/>
    </source>
</evidence>
<organism evidence="1 2">
    <name type="scientific">Maudiozyma saulgeensis</name>
    <dbReference type="NCBI Taxonomy" id="1789683"/>
    <lineage>
        <taxon>Eukaryota</taxon>
        <taxon>Fungi</taxon>
        <taxon>Dikarya</taxon>
        <taxon>Ascomycota</taxon>
        <taxon>Saccharomycotina</taxon>
        <taxon>Saccharomycetes</taxon>
        <taxon>Saccharomycetales</taxon>
        <taxon>Saccharomycetaceae</taxon>
        <taxon>Maudiozyma</taxon>
    </lineage>
</organism>
<gene>
    <name evidence="1" type="ORF">KASA_0G00726G</name>
</gene>
<sequence length="156" mass="17873">MTVLYKGSDIPVELNSTSATLNFIQEHIVPDLLRDDPTLTEKIIFNKISKNSNIERTVDILCQKDSVNNFICIYSYGPHLQKLLSIVEIFKKVKSDTSDVKINQWNKMAMFKTVEEGRNELLEKKTIVPILITFITTSQSLASPVFENDKNMFTKQ</sequence>
<dbReference type="Proteomes" id="UP000196158">
    <property type="component" value="Unassembled WGS sequence"/>
</dbReference>